<feature type="transmembrane region" description="Helical" evidence="7">
    <location>
        <begin position="145"/>
        <end position="162"/>
    </location>
</feature>
<dbReference type="SUPFAM" id="SSF53649">
    <property type="entry name" value="Alkaline phosphatase-like"/>
    <property type="match status" value="1"/>
</dbReference>
<proteinExistence type="predicted"/>
<organism evidence="9 10">
    <name type="scientific">Candidatus Methylophosphatis roskildensis</name>
    <dbReference type="NCBI Taxonomy" id="2899263"/>
    <lineage>
        <taxon>Bacteria</taxon>
        <taxon>Pseudomonadati</taxon>
        <taxon>Pseudomonadota</taxon>
        <taxon>Betaproteobacteria</taxon>
        <taxon>Nitrosomonadales</taxon>
        <taxon>Sterolibacteriaceae</taxon>
        <taxon>Candidatus Methylophosphatis</taxon>
    </lineage>
</organism>
<dbReference type="Gene3D" id="3.40.720.10">
    <property type="entry name" value="Alkaline Phosphatase, subunit A"/>
    <property type="match status" value="1"/>
</dbReference>
<gene>
    <name evidence="9" type="ORF">IPH26_00875</name>
</gene>
<evidence type="ECO:0000256" key="1">
    <source>
        <dbReference type="ARBA" id="ARBA00004651"/>
    </source>
</evidence>
<dbReference type="EMBL" id="JADJEV010000001">
    <property type="protein sequence ID" value="MBK6971565.1"/>
    <property type="molecule type" value="Genomic_DNA"/>
</dbReference>
<dbReference type="InterPro" id="IPR017850">
    <property type="entry name" value="Alkaline_phosphatase_core_sf"/>
</dbReference>
<evidence type="ECO:0000256" key="3">
    <source>
        <dbReference type="ARBA" id="ARBA00022692"/>
    </source>
</evidence>
<dbReference type="GO" id="GO:0016787">
    <property type="term" value="F:hydrolase activity"/>
    <property type="evidence" value="ECO:0007669"/>
    <property type="project" value="UniProtKB-KW"/>
</dbReference>
<keyword evidence="5 7" id="KW-0472">Membrane</keyword>
<feature type="domain" description="Sulfatase N-terminal" evidence="8">
    <location>
        <begin position="282"/>
        <end position="551"/>
    </location>
</feature>
<keyword evidence="3 7" id="KW-0812">Transmembrane</keyword>
<feature type="transmembrane region" description="Helical" evidence="7">
    <location>
        <begin position="12"/>
        <end position="36"/>
    </location>
</feature>
<dbReference type="Pfam" id="PF00884">
    <property type="entry name" value="Sulfatase"/>
    <property type="match status" value="1"/>
</dbReference>
<comment type="subcellular location">
    <subcellularLocation>
        <location evidence="1">Cell membrane</location>
        <topology evidence="1">Multi-pass membrane protein</topology>
    </subcellularLocation>
</comment>
<evidence type="ECO:0000256" key="5">
    <source>
        <dbReference type="ARBA" id="ARBA00023136"/>
    </source>
</evidence>
<dbReference type="PANTHER" id="PTHR47371">
    <property type="entry name" value="LIPOTEICHOIC ACID SYNTHASE"/>
    <property type="match status" value="1"/>
</dbReference>
<evidence type="ECO:0000256" key="6">
    <source>
        <dbReference type="SAM" id="MobiDB-lite"/>
    </source>
</evidence>
<dbReference type="Gene3D" id="3.30.1120.80">
    <property type="match status" value="1"/>
</dbReference>
<keyword evidence="2" id="KW-1003">Cell membrane</keyword>
<evidence type="ECO:0000256" key="4">
    <source>
        <dbReference type="ARBA" id="ARBA00022989"/>
    </source>
</evidence>
<dbReference type="InterPro" id="IPR050448">
    <property type="entry name" value="OpgB/LTA_synthase_biosynth"/>
</dbReference>
<evidence type="ECO:0000256" key="2">
    <source>
        <dbReference type="ARBA" id="ARBA00022475"/>
    </source>
</evidence>
<dbReference type="CDD" id="cd16015">
    <property type="entry name" value="LTA_synthase"/>
    <property type="match status" value="1"/>
</dbReference>
<feature type="compositionally biased region" description="Low complexity" evidence="6">
    <location>
        <begin position="654"/>
        <end position="669"/>
    </location>
</feature>
<comment type="caution">
    <text evidence="9">The sequence shown here is derived from an EMBL/GenBank/DDBJ whole genome shotgun (WGS) entry which is preliminary data.</text>
</comment>
<reference evidence="9" key="1">
    <citation type="submission" date="2020-10" db="EMBL/GenBank/DDBJ databases">
        <title>Connecting structure to function with the recovery of over 1000 high-quality activated sludge metagenome-assembled genomes encoding full-length rRNA genes using long-read sequencing.</title>
        <authorList>
            <person name="Singleton C.M."/>
            <person name="Petriglieri F."/>
            <person name="Kristensen J.M."/>
            <person name="Kirkegaard R.H."/>
            <person name="Michaelsen T.Y."/>
            <person name="Andersen M.H."/>
            <person name="Karst S.M."/>
            <person name="Dueholm M.S."/>
            <person name="Nielsen P.H."/>
            <person name="Albertsen M."/>
        </authorList>
    </citation>
    <scope>NUCLEOTIDE SEQUENCE</scope>
    <source>
        <strain evidence="9">Bjer_18-Q3-R1-45_BAT3C.347</strain>
    </source>
</reference>
<dbReference type="InterPro" id="IPR000917">
    <property type="entry name" value="Sulfatase_N"/>
</dbReference>
<protein>
    <submittedName>
        <fullName evidence="9">Sulfatase-like hydrolase/transferase</fullName>
    </submittedName>
</protein>
<keyword evidence="4 7" id="KW-1133">Transmembrane helix</keyword>
<feature type="transmembrane region" description="Helical" evidence="7">
    <location>
        <begin position="90"/>
        <end position="114"/>
    </location>
</feature>
<evidence type="ECO:0000313" key="9">
    <source>
        <dbReference type="EMBL" id="MBK6971565.1"/>
    </source>
</evidence>
<accession>A0A9D7DVG5</accession>
<dbReference type="PANTHER" id="PTHR47371:SF3">
    <property type="entry name" value="PHOSPHOGLYCEROL TRANSFERASE I"/>
    <property type="match status" value="1"/>
</dbReference>
<sequence>MISSFGRKFSPRFLPVVALFAVLLGLSLVTRIALWLHPDTQVGPSASHLLQVFGVGLGFDLAAAAYFMIPMVLYLALIPDRLARWWPHRGFFLLIFGAGCYVLSLVALSEWVFWDEFASRFNFIAVDYLVYTHEVLGNIWESYPVGRLLALLVVPAALAIWLSRRAIARGLTAQTTWRTRCFTAALLLAVPLLVFRFVSTDQKDLSDNTQANELAGNGIYEFFAANRNNELDYERFYTTLPHDEAFARVRALLADSGASVTGETPLRLSRHVVASARPEKLNVVLISVESLGSEFIGELGNTERITPELDRLSRASLLFTNVYATGNRTVRGLEALSLSIPPTPGQSIVKRPNNEEMFSLGAVLEDQGYDCKFVYGGYGYFDNMGYFFAHSDYTVVDRTALDKPDIHYENIWGVADEDLFTLSLREADKSAADGKPFFLHVMTTSNHRPYTYPKGRIDIPSGTGRAGAVKYTDYAIGKFLRDAKSKPWFDDTVFVIVADHGASARGTTDIPVERYRIPLWIYSPKHVEPARIDRLASQIDVPPTILGLLGVDYDSKFFGYDLLRLQPGHERAFVATYQTLGYLRDGWLVTLWPKRVVKLRRVEPDAPALSAQREDEIKREAISLYQVAAQEFHLGMYGDEEQRHHRARLTQADSPGSPTSGGTPSPVLR</sequence>
<evidence type="ECO:0000256" key="7">
    <source>
        <dbReference type="SAM" id="Phobius"/>
    </source>
</evidence>
<feature type="region of interest" description="Disordered" evidence="6">
    <location>
        <begin position="642"/>
        <end position="669"/>
    </location>
</feature>
<keyword evidence="9" id="KW-0378">Hydrolase</keyword>
<dbReference type="GO" id="GO:0005886">
    <property type="term" value="C:plasma membrane"/>
    <property type="evidence" value="ECO:0007669"/>
    <property type="project" value="UniProtKB-SubCell"/>
</dbReference>
<name>A0A9D7DVG5_9PROT</name>
<feature type="transmembrane region" description="Helical" evidence="7">
    <location>
        <begin position="182"/>
        <end position="199"/>
    </location>
</feature>
<evidence type="ECO:0000259" key="8">
    <source>
        <dbReference type="Pfam" id="PF00884"/>
    </source>
</evidence>
<evidence type="ECO:0000313" key="10">
    <source>
        <dbReference type="Proteomes" id="UP000807785"/>
    </source>
</evidence>
<feature type="transmembrane region" description="Helical" evidence="7">
    <location>
        <begin position="56"/>
        <end position="78"/>
    </location>
</feature>
<dbReference type="AlphaFoldDB" id="A0A9D7DVG5"/>
<dbReference type="Proteomes" id="UP000807785">
    <property type="component" value="Unassembled WGS sequence"/>
</dbReference>